<keyword evidence="3" id="KW-1185">Reference proteome</keyword>
<dbReference type="AlphaFoldDB" id="A0A914KQY2"/>
<dbReference type="WBParaSite" id="Minc3s00080g03874">
    <property type="protein sequence ID" value="Minc3s00080g03874"/>
    <property type="gene ID" value="Minc3s00080g03874"/>
</dbReference>
<evidence type="ECO:0000256" key="2">
    <source>
        <dbReference type="SAM" id="MobiDB-lite"/>
    </source>
</evidence>
<dbReference type="GO" id="GO:0005685">
    <property type="term" value="C:U1 snRNP"/>
    <property type="evidence" value="ECO:0007669"/>
    <property type="project" value="InterPro"/>
</dbReference>
<dbReference type="GO" id="GO:0006376">
    <property type="term" value="P:mRNA splice site recognition"/>
    <property type="evidence" value="ECO:0007669"/>
    <property type="project" value="InterPro"/>
</dbReference>
<accession>A0A914KQY2</accession>
<evidence type="ECO:0000256" key="1">
    <source>
        <dbReference type="ARBA" id="ARBA00005655"/>
    </source>
</evidence>
<protein>
    <submittedName>
        <fullName evidence="4">Uncharacterized protein</fullName>
    </submittedName>
</protein>
<feature type="compositionally biased region" description="Basic residues" evidence="2">
    <location>
        <begin position="293"/>
        <end position="329"/>
    </location>
</feature>
<feature type="region of interest" description="Disordered" evidence="2">
    <location>
        <begin position="236"/>
        <end position="329"/>
    </location>
</feature>
<reference evidence="4" key="1">
    <citation type="submission" date="2022-11" db="UniProtKB">
        <authorList>
            <consortium name="WormBaseParasite"/>
        </authorList>
    </citation>
    <scope>IDENTIFICATION</scope>
</reference>
<evidence type="ECO:0000313" key="3">
    <source>
        <dbReference type="Proteomes" id="UP000887563"/>
    </source>
</evidence>
<feature type="compositionally biased region" description="Basic residues" evidence="2">
    <location>
        <begin position="249"/>
        <end position="274"/>
    </location>
</feature>
<feature type="compositionally biased region" description="Basic and acidic residues" evidence="2">
    <location>
        <begin position="275"/>
        <end position="292"/>
    </location>
</feature>
<name>A0A914KQY2_MELIC</name>
<dbReference type="InterPro" id="IPR004882">
    <property type="entry name" value="Luc7-rel"/>
</dbReference>
<dbReference type="Proteomes" id="UP000887563">
    <property type="component" value="Unplaced"/>
</dbReference>
<organism evidence="3 4">
    <name type="scientific">Meloidogyne incognita</name>
    <name type="common">Southern root-knot nematode worm</name>
    <name type="synonym">Oxyuris incognita</name>
    <dbReference type="NCBI Taxonomy" id="6306"/>
    <lineage>
        <taxon>Eukaryota</taxon>
        <taxon>Metazoa</taxon>
        <taxon>Ecdysozoa</taxon>
        <taxon>Nematoda</taxon>
        <taxon>Chromadorea</taxon>
        <taxon>Rhabditida</taxon>
        <taxon>Tylenchina</taxon>
        <taxon>Tylenchomorpha</taxon>
        <taxon>Tylenchoidea</taxon>
        <taxon>Meloidogynidae</taxon>
        <taxon>Meloidogyninae</taxon>
        <taxon>Meloidogyne</taxon>
        <taxon>Meloidogyne incognita group</taxon>
    </lineage>
</organism>
<dbReference type="PANTHER" id="PTHR12375">
    <property type="entry name" value="RNA-BINDING PROTEIN LUC7-RELATED"/>
    <property type="match status" value="1"/>
</dbReference>
<dbReference type="Pfam" id="PF03194">
    <property type="entry name" value="LUC7"/>
    <property type="match status" value="1"/>
</dbReference>
<comment type="similarity">
    <text evidence="1">Belongs to the Luc7 family.</text>
</comment>
<evidence type="ECO:0000313" key="4">
    <source>
        <dbReference type="WBParaSite" id="Minc3s00080g03874"/>
    </source>
</evidence>
<dbReference type="GO" id="GO:0003729">
    <property type="term" value="F:mRNA binding"/>
    <property type="evidence" value="ECO:0007669"/>
    <property type="project" value="InterPro"/>
</dbReference>
<sequence>MSAKDQIAAMLNELMGPGRNQDKNLDLNFRDADVCKFFLAGFCPHEEFTNTKADLGSCKYVHDDNLRIAYRKSEFYEKLGYEKQFYNFLVRIKDDMQRKIEKNKERLALTQGPQNMDESTKKHLNEKIGRLEKEMSDYVEIAEKAGLKGDLDRSQRYVKRAEEVNLELEAVRKLFLPPEYTAGYKDPNAPKPMRICEVCGSFLIIGDCQQRIDDHMQGKQHLGFARVASTIEELKEKLDKETSPIRSGSRSRSKSPERRHHHSSSSHSSHHHRDRTGSHKSDSGSNKADKRHDEKHHKRHRDRSRSRDRSPRHKGRSSRSRSPRSKSRR</sequence>
<proteinExistence type="inferred from homology"/>